<proteinExistence type="predicted"/>
<dbReference type="PANTHER" id="PTHR47504">
    <property type="entry name" value="RIGHT ORIGIN-BINDING PROTEIN"/>
    <property type="match status" value="1"/>
</dbReference>
<dbReference type="InterPro" id="IPR020449">
    <property type="entry name" value="Tscrpt_reg_AraC-type_HTH"/>
</dbReference>
<comment type="caution">
    <text evidence="5">The sequence shown here is derived from an EMBL/GenBank/DDBJ whole genome shotgun (WGS) entry which is preliminary data.</text>
</comment>
<evidence type="ECO:0000259" key="4">
    <source>
        <dbReference type="PROSITE" id="PS01124"/>
    </source>
</evidence>
<evidence type="ECO:0000256" key="2">
    <source>
        <dbReference type="ARBA" id="ARBA00023125"/>
    </source>
</evidence>
<reference evidence="5 6" key="1">
    <citation type="submission" date="2023-07" db="EMBL/GenBank/DDBJ databases">
        <title>Genomic Encyclopedia of Type Strains, Phase IV (KMG-IV): sequencing the most valuable type-strain genomes for metagenomic binning, comparative biology and taxonomic classification.</title>
        <authorList>
            <person name="Goeker M."/>
        </authorList>
    </citation>
    <scope>NUCLEOTIDE SEQUENCE [LARGE SCALE GENOMIC DNA]</scope>
    <source>
        <strain evidence="5 6">DSM 16784</strain>
    </source>
</reference>
<evidence type="ECO:0000313" key="5">
    <source>
        <dbReference type="EMBL" id="MDQ0362639.1"/>
    </source>
</evidence>
<organism evidence="5 6">
    <name type="scientific">Breznakia pachnodae</name>
    <dbReference type="NCBI Taxonomy" id="265178"/>
    <lineage>
        <taxon>Bacteria</taxon>
        <taxon>Bacillati</taxon>
        <taxon>Bacillota</taxon>
        <taxon>Erysipelotrichia</taxon>
        <taxon>Erysipelotrichales</taxon>
        <taxon>Erysipelotrichaceae</taxon>
        <taxon>Breznakia</taxon>
    </lineage>
</organism>
<feature type="domain" description="HTH araC/xylS-type" evidence="4">
    <location>
        <begin position="6"/>
        <end position="104"/>
    </location>
</feature>
<keyword evidence="1" id="KW-0805">Transcription regulation</keyword>
<dbReference type="InterPro" id="IPR050959">
    <property type="entry name" value="MarA-like"/>
</dbReference>
<sequence length="259" mass="29825">MKLIINQILEYIQENIFLLDLKVEDIAEHFRYDKYYFSSEFKKITGFSLNEYISSLRSAKAIDLINEKGSVIDIQTSVGYSSSGTFSNVFKKYTGSSPQQYKNEMDYIYNAVKTFEESENNKVEYFQDISESYCNVDVEVPDNLKNGIIFIGLFHTPIPNHKPISGLVTKRNKNNKLKNIPKGDYYLLVCAINSTDGLLSYFNLKNCLRGRVEEKLSFPDDTKNEYTVRLRPPIPEDPPILINLAKLLVSSLRKNHNVE</sequence>
<name>A0ABU0E6V3_9FIRM</name>
<dbReference type="SMART" id="SM00342">
    <property type="entry name" value="HTH_ARAC"/>
    <property type="match status" value="1"/>
</dbReference>
<keyword evidence="3" id="KW-0804">Transcription</keyword>
<dbReference type="RefSeq" id="WP_307410430.1">
    <property type="nucleotide sequence ID" value="NZ_JAUSUR010000007.1"/>
</dbReference>
<dbReference type="InterPro" id="IPR018060">
    <property type="entry name" value="HTH_AraC"/>
</dbReference>
<evidence type="ECO:0000256" key="3">
    <source>
        <dbReference type="ARBA" id="ARBA00023163"/>
    </source>
</evidence>
<dbReference type="PRINTS" id="PR00032">
    <property type="entry name" value="HTHARAC"/>
</dbReference>
<dbReference type="InterPro" id="IPR009057">
    <property type="entry name" value="Homeodomain-like_sf"/>
</dbReference>
<dbReference type="Proteomes" id="UP001230220">
    <property type="component" value="Unassembled WGS sequence"/>
</dbReference>
<accession>A0ABU0E6V3</accession>
<evidence type="ECO:0000256" key="1">
    <source>
        <dbReference type="ARBA" id="ARBA00023015"/>
    </source>
</evidence>
<dbReference type="EMBL" id="JAUSUR010000007">
    <property type="protein sequence ID" value="MDQ0362639.1"/>
    <property type="molecule type" value="Genomic_DNA"/>
</dbReference>
<keyword evidence="2" id="KW-0238">DNA-binding</keyword>
<dbReference type="Gene3D" id="1.10.10.60">
    <property type="entry name" value="Homeodomain-like"/>
    <property type="match status" value="2"/>
</dbReference>
<protein>
    <submittedName>
        <fullName evidence="5">AraC-like DNA-binding protein</fullName>
    </submittedName>
</protein>
<dbReference type="PROSITE" id="PS01124">
    <property type="entry name" value="HTH_ARAC_FAMILY_2"/>
    <property type="match status" value="1"/>
</dbReference>
<dbReference type="PANTHER" id="PTHR47504:SF6">
    <property type="entry name" value="ARAC-FAMILY TRANSCRIPTIONAL REGULATOR"/>
    <property type="match status" value="1"/>
</dbReference>
<dbReference type="Pfam" id="PF12833">
    <property type="entry name" value="HTH_18"/>
    <property type="match status" value="1"/>
</dbReference>
<evidence type="ECO:0000313" key="6">
    <source>
        <dbReference type="Proteomes" id="UP001230220"/>
    </source>
</evidence>
<keyword evidence="6" id="KW-1185">Reference proteome</keyword>
<gene>
    <name evidence="5" type="ORF">J2S15_003393</name>
</gene>
<dbReference type="SUPFAM" id="SSF46689">
    <property type="entry name" value="Homeodomain-like"/>
    <property type="match status" value="2"/>
</dbReference>